<feature type="domain" description="Alanine dehydrogenase/pyridine nucleotide transhydrogenase NAD(H)-binding" evidence="8">
    <location>
        <begin position="196"/>
        <end position="393"/>
    </location>
</feature>
<evidence type="ECO:0000313" key="10">
    <source>
        <dbReference type="EMBL" id="CAG8586929.1"/>
    </source>
</evidence>
<dbReference type="PANTHER" id="PTHR11133">
    <property type="entry name" value="SACCHAROPINE DEHYDROGENASE"/>
    <property type="match status" value="1"/>
</dbReference>
<gene>
    <name evidence="10" type="ORF">POCULU_LOCUS6774</name>
</gene>
<sequence length="629" mass="70617">MFRLTRLPLTSTRSRFFRSISTAPKSIAIRREDKSVWERRVALTPDAISDIIKQTGTTVYVQPSSNRIFNDEKYAEAGAIIQEDVSPADIIIGIKEVPTRNLIPNKTYVFFSHTTKGQPYNMAMLKDILDKKIRLIDYELLTNDDRKRLVLFGTHAGYAGMIDGLHGLGLRLLGLGYNTPFMHIGMSYTYDTLSSARSTVRAVGDTITKDGLPSEIGPMTFVFTGSGNVAKGAQDIFRELPHEYVEAKDLKSIANGKYGRSRRLYACHVKLEDYLRRKDTNKFESKSDYYANPDKYISIFHTEISPYTTMLIHGSYWDARYPRLLTTEHLRSIQADPNIKHRLLSIADISCDIKGPLEFTSHSTTIDDPFYYVDAIAGEEHKDMARKGTQIMAVDILPTEIPFESSRHFSKAFYPFILELIQKHAITNSVLKRAIIAEDGSLTPAYSHLYDKLQSIEKEKTQQHNEKRKRVLVLGSGFVAKPLVDYLNKLEGVDITVASNASLEASALTKGLDGIEIAELDVRDIGRMKTLVDSCDVVVSFVPAPLHPSIAKICIEMKKHMVTASYISPAMRDLDEKAKEAGIAILNEIGLDPGIDHLSTMKVIDEFWAVFGNDAGPNHSRDQMPHLMT</sequence>
<keyword evidence="5" id="KW-0028">Amino-acid biosynthesis</keyword>
<comment type="pathway">
    <text evidence="1">Amino-acid degradation; L-lysine degradation via saccharopine pathway; glutaryl-CoA from L-lysine: step 1/6.</text>
</comment>
<dbReference type="InterPro" id="IPR036291">
    <property type="entry name" value="NAD(P)-bd_dom_sf"/>
</dbReference>
<evidence type="ECO:0000256" key="1">
    <source>
        <dbReference type="ARBA" id="ARBA00004682"/>
    </source>
</evidence>
<dbReference type="Pfam" id="PF05222">
    <property type="entry name" value="AlaDh_PNT_N"/>
    <property type="match status" value="1"/>
</dbReference>
<dbReference type="Proteomes" id="UP000789572">
    <property type="component" value="Unassembled WGS sequence"/>
</dbReference>
<evidence type="ECO:0000259" key="8">
    <source>
        <dbReference type="SMART" id="SM01002"/>
    </source>
</evidence>
<evidence type="ECO:0000256" key="4">
    <source>
        <dbReference type="ARBA" id="ARBA00023002"/>
    </source>
</evidence>
<dbReference type="SMART" id="SM01002">
    <property type="entry name" value="AlaDh_PNT_C"/>
    <property type="match status" value="1"/>
</dbReference>
<protein>
    <submittedName>
        <fullName evidence="10">7756_t:CDS:1</fullName>
    </submittedName>
</protein>
<organism evidence="10 11">
    <name type="scientific">Paraglomus occultum</name>
    <dbReference type="NCBI Taxonomy" id="144539"/>
    <lineage>
        <taxon>Eukaryota</taxon>
        <taxon>Fungi</taxon>
        <taxon>Fungi incertae sedis</taxon>
        <taxon>Mucoromycota</taxon>
        <taxon>Glomeromycotina</taxon>
        <taxon>Glomeromycetes</taxon>
        <taxon>Paraglomerales</taxon>
        <taxon>Paraglomeraceae</taxon>
        <taxon>Paraglomus</taxon>
    </lineage>
</organism>
<evidence type="ECO:0000256" key="6">
    <source>
        <dbReference type="ARBA" id="ARBA00023268"/>
    </source>
</evidence>
<dbReference type="AlphaFoldDB" id="A0A9N9C3X3"/>
<keyword evidence="11" id="KW-1185">Reference proteome</keyword>
<evidence type="ECO:0000256" key="2">
    <source>
        <dbReference type="ARBA" id="ARBA00004720"/>
    </source>
</evidence>
<dbReference type="FunFam" id="3.40.50.720:FF:000072">
    <property type="entry name" value="Saccharopine dehydrogenase [NADP(+), L-glutamate-forming]"/>
    <property type="match status" value="1"/>
</dbReference>
<evidence type="ECO:0000259" key="9">
    <source>
        <dbReference type="SMART" id="SM01003"/>
    </source>
</evidence>
<dbReference type="GO" id="GO:0005737">
    <property type="term" value="C:cytoplasm"/>
    <property type="evidence" value="ECO:0007669"/>
    <property type="project" value="TreeGrafter"/>
</dbReference>
<dbReference type="PANTHER" id="PTHR11133:SF22">
    <property type="entry name" value="ALPHA-AMINOADIPIC SEMIALDEHYDE SYNTHASE, MITOCHONDRIAL"/>
    <property type="match status" value="1"/>
</dbReference>
<name>A0A9N9C3X3_9GLOM</name>
<keyword evidence="4" id="KW-0560">Oxidoreductase</keyword>
<evidence type="ECO:0000256" key="7">
    <source>
        <dbReference type="ARBA" id="ARBA00025744"/>
    </source>
</evidence>
<dbReference type="SUPFAM" id="SSF52283">
    <property type="entry name" value="Formate/glycerate dehydrogenase catalytic domain-like"/>
    <property type="match status" value="1"/>
</dbReference>
<dbReference type="InterPro" id="IPR005097">
    <property type="entry name" value="Sacchrp_dh_NADP-bd"/>
</dbReference>
<dbReference type="SUPFAM" id="SSF51735">
    <property type="entry name" value="NAD(P)-binding Rossmann-fold domains"/>
    <property type="match status" value="1"/>
</dbReference>
<evidence type="ECO:0000313" key="11">
    <source>
        <dbReference type="Proteomes" id="UP000789572"/>
    </source>
</evidence>
<feature type="domain" description="Alanine dehydrogenase/pyridine nucleotide transhydrogenase N-terminal" evidence="9">
    <location>
        <begin position="28"/>
        <end position="159"/>
    </location>
</feature>
<comment type="pathway">
    <text evidence="2">Amino-acid degradation; L-lysine degradation via saccharopine pathway; glutaryl-CoA from L-lysine: step 2/6.</text>
</comment>
<dbReference type="GO" id="GO:0004753">
    <property type="term" value="F:saccharopine dehydrogenase activity"/>
    <property type="evidence" value="ECO:0007669"/>
    <property type="project" value="TreeGrafter"/>
</dbReference>
<comment type="caution">
    <text evidence="10">The sequence shown here is derived from an EMBL/GenBank/DDBJ whole genome shotgun (WGS) entry which is preliminary data.</text>
</comment>
<dbReference type="InterPro" id="IPR051168">
    <property type="entry name" value="AASS"/>
</dbReference>
<proteinExistence type="inferred from homology"/>
<dbReference type="Pfam" id="PF03435">
    <property type="entry name" value="Sacchrp_dh_NADP"/>
    <property type="match status" value="1"/>
</dbReference>
<accession>A0A9N9C3X3</accession>
<dbReference type="OrthoDB" id="10059875at2759"/>
<dbReference type="CDD" id="cd12189">
    <property type="entry name" value="LKR_SDH_like"/>
    <property type="match status" value="1"/>
</dbReference>
<comment type="similarity">
    <text evidence="7">In the C-terminal section; belongs to the saccharopine dehydrogenase family.</text>
</comment>
<dbReference type="EMBL" id="CAJVPJ010001335">
    <property type="protein sequence ID" value="CAG8586929.1"/>
    <property type="molecule type" value="Genomic_DNA"/>
</dbReference>
<evidence type="ECO:0000256" key="5">
    <source>
        <dbReference type="ARBA" id="ARBA00023154"/>
    </source>
</evidence>
<dbReference type="SMART" id="SM01003">
    <property type="entry name" value="AlaDh_PNT_N"/>
    <property type="match status" value="1"/>
</dbReference>
<dbReference type="InterPro" id="IPR007698">
    <property type="entry name" value="AlaDH/PNT_NAD(H)-bd"/>
</dbReference>
<keyword evidence="3" id="KW-0521">NADP</keyword>
<keyword evidence="5" id="KW-0457">Lysine biosynthesis</keyword>
<dbReference type="Gene3D" id="3.40.50.720">
    <property type="entry name" value="NAD(P)-binding Rossmann-like Domain"/>
    <property type="match status" value="3"/>
</dbReference>
<dbReference type="FunFam" id="3.40.50.720:FF:000087">
    <property type="entry name" value="alpha-aminoadipic semialdehyde synthase, mitochondrial"/>
    <property type="match status" value="1"/>
</dbReference>
<dbReference type="GO" id="GO:0019878">
    <property type="term" value="P:lysine biosynthetic process via aminoadipic acid"/>
    <property type="evidence" value="ECO:0007669"/>
    <property type="project" value="TreeGrafter"/>
</dbReference>
<reference evidence="10" key="1">
    <citation type="submission" date="2021-06" db="EMBL/GenBank/DDBJ databases">
        <authorList>
            <person name="Kallberg Y."/>
            <person name="Tangrot J."/>
            <person name="Rosling A."/>
        </authorList>
    </citation>
    <scope>NUCLEOTIDE SEQUENCE</scope>
    <source>
        <strain evidence="10">IA702</strain>
    </source>
</reference>
<evidence type="ECO:0000256" key="3">
    <source>
        <dbReference type="ARBA" id="ARBA00022857"/>
    </source>
</evidence>
<keyword evidence="6" id="KW-0511">Multifunctional enzyme</keyword>
<dbReference type="InterPro" id="IPR007886">
    <property type="entry name" value="AlaDH/PNT_N"/>
</dbReference>